<evidence type="ECO:0000259" key="2">
    <source>
        <dbReference type="Pfam" id="PF20150"/>
    </source>
</evidence>
<dbReference type="InterPro" id="IPR045518">
    <property type="entry name" value="2EXR"/>
</dbReference>
<feature type="compositionally biased region" description="Polar residues" evidence="1">
    <location>
        <begin position="67"/>
        <end position="81"/>
    </location>
</feature>
<accession>A0ABR1R5P5</accession>
<organism evidence="3 4">
    <name type="scientific">Apiospora marii</name>
    <dbReference type="NCBI Taxonomy" id="335849"/>
    <lineage>
        <taxon>Eukaryota</taxon>
        <taxon>Fungi</taxon>
        <taxon>Dikarya</taxon>
        <taxon>Ascomycota</taxon>
        <taxon>Pezizomycotina</taxon>
        <taxon>Sordariomycetes</taxon>
        <taxon>Xylariomycetidae</taxon>
        <taxon>Amphisphaeriales</taxon>
        <taxon>Apiosporaceae</taxon>
        <taxon>Apiospora</taxon>
    </lineage>
</organism>
<feature type="domain" description="2EXR" evidence="2">
    <location>
        <begin position="213"/>
        <end position="298"/>
    </location>
</feature>
<evidence type="ECO:0000313" key="3">
    <source>
        <dbReference type="EMBL" id="KAK8001088.1"/>
    </source>
</evidence>
<feature type="compositionally biased region" description="Polar residues" evidence="1">
    <location>
        <begin position="163"/>
        <end position="179"/>
    </location>
</feature>
<sequence length="429" mass="47719">MALADAEETVPGRGDDAAGGTANPKLEHQGSEDILMSNATDKVLATPQHFGPLMIPGSASVGHRPQTRSMTRNQIKNQTVKTPIFTRLQDASSRSKDKAAIPASKLEDAEDIDYSSGGSSTAQAIQTPKTDTNVNPSRTKKPRGTSRKSPRSRRKTSLLRESTPASQAHDTSNGASTSETPRKRRKTRAMADPQRPRAPLRRSSRLSKPLTEFQKYPELPNELKFAIWEAACEPRLVYIRNRQRLGFTHDVQNAAPTWFDVDAISARVASERYRRMFGLQNPDAAQTEQYVNPDMDIVLFEPCCSGCRSYHCARQHYTEKDRLAIRQLAVQTESPHLPANTSPCWATVSLAWPCVESLYLVQTAITGHSKHDKVMVRVSEEGEHERGLRKRFDEWKKQTGRDRVLTTLTFVSVVPKAGYTGAQADIIIG</sequence>
<feature type="region of interest" description="Disordered" evidence="1">
    <location>
        <begin position="1"/>
        <end position="209"/>
    </location>
</feature>
<reference evidence="3 4" key="1">
    <citation type="submission" date="2023-01" db="EMBL/GenBank/DDBJ databases">
        <title>Analysis of 21 Apiospora genomes using comparative genomics revels a genus with tremendous synthesis potential of carbohydrate active enzymes and secondary metabolites.</title>
        <authorList>
            <person name="Sorensen T."/>
        </authorList>
    </citation>
    <scope>NUCLEOTIDE SEQUENCE [LARGE SCALE GENOMIC DNA]</scope>
    <source>
        <strain evidence="3 4">CBS 20057</strain>
    </source>
</reference>
<feature type="compositionally biased region" description="Basic residues" evidence="1">
    <location>
        <begin position="138"/>
        <end position="157"/>
    </location>
</feature>
<name>A0ABR1R5P5_9PEZI</name>
<comment type="caution">
    <text evidence="3">The sequence shown here is derived from an EMBL/GenBank/DDBJ whole genome shotgun (WGS) entry which is preliminary data.</text>
</comment>
<dbReference type="PANTHER" id="PTHR35910">
    <property type="entry name" value="2EXR DOMAIN-CONTAINING PROTEIN"/>
    <property type="match status" value="1"/>
</dbReference>
<gene>
    <name evidence="3" type="ORF">PG991_013310</name>
</gene>
<dbReference type="Proteomes" id="UP001396898">
    <property type="component" value="Unassembled WGS sequence"/>
</dbReference>
<dbReference type="Pfam" id="PF20150">
    <property type="entry name" value="2EXR"/>
    <property type="match status" value="1"/>
</dbReference>
<dbReference type="EMBL" id="JAQQWI010000018">
    <property type="protein sequence ID" value="KAK8001088.1"/>
    <property type="molecule type" value="Genomic_DNA"/>
</dbReference>
<feature type="compositionally biased region" description="Polar residues" evidence="1">
    <location>
        <begin position="116"/>
        <end position="137"/>
    </location>
</feature>
<proteinExistence type="predicted"/>
<evidence type="ECO:0000313" key="4">
    <source>
        <dbReference type="Proteomes" id="UP001396898"/>
    </source>
</evidence>
<dbReference type="PANTHER" id="PTHR35910:SF6">
    <property type="entry name" value="2EXR DOMAIN-CONTAINING PROTEIN"/>
    <property type="match status" value="1"/>
</dbReference>
<evidence type="ECO:0000256" key="1">
    <source>
        <dbReference type="SAM" id="MobiDB-lite"/>
    </source>
</evidence>
<keyword evidence="4" id="KW-1185">Reference proteome</keyword>
<protein>
    <recommendedName>
        <fullName evidence="2">2EXR domain-containing protein</fullName>
    </recommendedName>
</protein>